<protein>
    <submittedName>
        <fullName evidence="1">Uncharacterized protein</fullName>
    </submittedName>
</protein>
<sequence>MFPKHILLIASATPPPLTEKADKTLLAFISSVILLKFFFKTSKSGISSLSLAADTKTTLLFALLNSEDTIFSALFVATANATTVGGTLKSLNVPDILSLPPIAGIANSLCACNAPKSAAKGFPHFSDSLPSFSKYS</sequence>
<name>A0A645BLY2_9ZZZZ</name>
<organism evidence="1">
    <name type="scientific">bioreactor metagenome</name>
    <dbReference type="NCBI Taxonomy" id="1076179"/>
    <lineage>
        <taxon>unclassified sequences</taxon>
        <taxon>metagenomes</taxon>
        <taxon>ecological metagenomes</taxon>
    </lineage>
</organism>
<accession>A0A645BLY2</accession>
<dbReference type="AlphaFoldDB" id="A0A645BLY2"/>
<gene>
    <name evidence="1" type="ORF">SDC9_113397</name>
</gene>
<reference evidence="1" key="1">
    <citation type="submission" date="2019-08" db="EMBL/GenBank/DDBJ databases">
        <authorList>
            <person name="Kucharzyk K."/>
            <person name="Murdoch R.W."/>
            <person name="Higgins S."/>
            <person name="Loffler F."/>
        </authorList>
    </citation>
    <scope>NUCLEOTIDE SEQUENCE</scope>
</reference>
<dbReference type="EMBL" id="VSSQ01021118">
    <property type="protein sequence ID" value="MPM66490.1"/>
    <property type="molecule type" value="Genomic_DNA"/>
</dbReference>
<proteinExistence type="predicted"/>
<comment type="caution">
    <text evidence="1">The sequence shown here is derived from an EMBL/GenBank/DDBJ whole genome shotgun (WGS) entry which is preliminary data.</text>
</comment>
<evidence type="ECO:0000313" key="1">
    <source>
        <dbReference type="EMBL" id="MPM66490.1"/>
    </source>
</evidence>